<accession>A0A8K0TEJ7</accession>
<feature type="region of interest" description="Disordered" evidence="1">
    <location>
        <begin position="1"/>
        <end position="41"/>
    </location>
</feature>
<proteinExistence type="predicted"/>
<evidence type="ECO:0000256" key="1">
    <source>
        <dbReference type="SAM" id="MobiDB-lite"/>
    </source>
</evidence>
<feature type="compositionally biased region" description="Pro residues" evidence="1">
    <location>
        <begin position="21"/>
        <end position="41"/>
    </location>
</feature>
<comment type="caution">
    <text evidence="2">The sequence shown here is derived from an EMBL/GenBank/DDBJ whole genome shotgun (WGS) entry which is preliminary data.</text>
</comment>
<dbReference type="AlphaFoldDB" id="A0A8K0TEJ7"/>
<reference evidence="2" key="1">
    <citation type="journal article" date="2021" name="Nat. Commun.">
        <title>Genetic determinants of endophytism in the Arabidopsis root mycobiome.</title>
        <authorList>
            <person name="Mesny F."/>
            <person name="Miyauchi S."/>
            <person name="Thiergart T."/>
            <person name="Pickel B."/>
            <person name="Atanasova L."/>
            <person name="Karlsson M."/>
            <person name="Huettel B."/>
            <person name="Barry K.W."/>
            <person name="Haridas S."/>
            <person name="Chen C."/>
            <person name="Bauer D."/>
            <person name="Andreopoulos W."/>
            <person name="Pangilinan J."/>
            <person name="LaButti K."/>
            <person name="Riley R."/>
            <person name="Lipzen A."/>
            <person name="Clum A."/>
            <person name="Drula E."/>
            <person name="Henrissat B."/>
            <person name="Kohler A."/>
            <person name="Grigoriev I.V."/>
            <person name="Martin F.M."/>
            <person name="Hacquard S."/>
        </authorList>
    </citation>
    <scope>NUCLEOTIDE SEQUENCE</scope>
    <source>
        <strain evidence="2">MPI-CAGE-AT-0016</strain>
    </source>
</reference>
<feature type="compositionally biased region" description="Basic residues" evidence="1">
    <location>
        <begin position="10"/>
        <end position="19"/>
    </location>
</feature>
<organism evidence="2 3">
    <name type="scientific">Plectosphaerella cucumerina</name>
    <dbReference type="NCBI Taxonomy" id="40658"/>
    <lineage>
        <taxon>Eukaryota</taxon>
        <taxon>Fungi</taxon>
        <taxon>Dikarya</taxon>
        <taxon>Ascomycota</taxon>
        <taxon>Pezizomycotina</taxon>
        <taxon>Sordariomycetes</taxon>
        <taxon>Hypocreomycetidae</taxon>
        <taxon>Glomerellales</taxon>
        <taxon>Plectosphaerellaceae</taxon>
        <taxon>Plectosphaerella</taxon>
    </lineage>
</organism>
<sequence length="292" mass="33834">MQTTQDNKEKRPRKLRRRPPMIFPSPQPTTAPPIQPFPRPSNIPENSYVQQLVPLRNDPEPPRVEMNQVMFQFQNQNFQPLLGGPPQDTPAVFRLRSCFQRKDLHVSFNNILMYREIEPRANRGPKPCVPTRDPVMRRKNRNWGKDIIDPDSPYCAVCHTFRRFRGWHTCPLHSNLAKWTIVPPLPKDLNAEHICHCRMGIAMSGHIFCDHCEQGGAVGEQAARMLKEVGFTPAKKADHALYFKDGYDRYMNFIAWHREKVARDQMTNAWRKIADARKAFTAEFLKAGPRAA</sequence>
<evidence type="ECO:0000313" key="3">
    <source>
        <dbReference type="Proteomes" id="UP000813385"/>
    </source>
</evidence>
<keyword evidence="3" id="KW-1185">Reference proteome</keyword>
<gene>
    <name evidence="2" type="ORF">B0T11DRAFT_297581</name>
</gene>
<name>A0A8K0TEJ7_9PEZI</name>
<protein>
    <submittedName>
        <fullName evidence="2">Uncharacterized protein</fullName>
    </submittedName>
</protein>
<dbReference type="Proteomes" id="UP000813385">
    <property type="component" value="Unassembled WGS sequence"/>
</dbReference>
<dbReference type="EMBL" id="JAGPXD010000003">
    <property type="protein sequence ID" value="KAH7362090.1"/>
    <property type="molecule type" value="Genomic_DNA"/>
</dbReference>
<evidence type="ECO:0000313" key="2">
    <source>
        <dbReference type="EMBL" id="KAH7362090.1"/>
    </source>
</evidence>